<comment type="function">
    <text evidence="6 9">Catalyzes cyclization of the linear tetrapyrrole, hydroxymethylbilane, to the macrocyclic uroporphyrinogen III.</text>
</comment>
<comment type="catalytic activity">
    <reaction evidence="8 9">
        <text>hydroxymethylbilane = uroporphyrinogen III + H2O</text>
        <dbReference type="Rhea" id="RHEA:18965"/>
        <dbReference type="ChEBI" id="CHEBI:15377"/>
        <dbReference type="ChEBI" id="CHEBI:57308"/>
        <dbReference type="ChEBI" id="CHEBI:57845"/>
        <dbReference type="EC" id="4.2.1.75"/>
    </reaction>
</comment>
<evidence type="ECO:0000256" key="2">
    <source>
        <dbReference type="ARBA" id="ARBA00008133"/>
    </source>
</evidence>
<protein>
    <recommendedName>
        <fullName evidence="7 9">Uroporphyrinogen-III synthase</fullName>
        <ecNumber evidence="3 9">4.2.1.75</ecNumber>
    </recommendedName>
</protein>
<dbReference type="InterPro" id="IPR039793">
    <property type="entry name" value="UROS/Hem4"/>
</dbReference>
<evidence type="ECO:0000259" key="10">
    <source>
        <dbReference type="Pfam" id="PF02602"/>
    </source>
</evidence>
<evidence type="ECO:0000313" key="11">
    <source>
        <dbReference type="EMBL" id="MBS2210517.1"/>
    </source>
</evidence>
<evidence type="ECO:0000256" key="6">
    <source>
        <dbReference type="ARBA" id="ARBA00037589"/>
    </source>
</evidence>
<name>A0ABS5K6E8_9BACT</name>
<organism evidence="11 12">
    <name type="scientific">Carboxylicivirga mesophila</name>
    <dbReference type="NCBI Taxonomy" id="1166478"/>
    <lineage>
        <taxon>Bacteria</taxon>
        <taxon>Pseudomonadati</taxon>
        <taxon>Bacteroidota</taxon>
        <taxon>Bacteroidia</taxon>
        <taxon>Marinilabiliales</taxon>
        <taxon>Marinilabiliaceae</taxon>
        <taxon>Carboxylicivirga</taxon>
    </lineage>
</organism>
<comment type="similarity">
    <text evidence="2 9">Belongs to the uroporphyrinogen-III synthase family.</text>
</comment>
<evidence type="ECO:0000256" key="7">
    <source>
        <dbReference type="ARBA" id="ARBA00040167"/>
    </source>
</evidence>
<dbReference type="InterPro" id="IPR036108">
    <property type="entry name" value="4pyrrol_syn_uPrphyn_synt_sf"/>
</dbReference>
<keyword evidence="4 9" id="KW-0456">Lyase</keyword>
<dbReference type="RefSeq" id="WP_212225768.1">
    <property type="nucleotide sequence ID" value="NZ_JAGUCN010000003.1"/>
</dbReference>
<feature type="domain" description="Tetrapyrrole biosynthesis uroporphyrinogen III synthase" evidence="10">
    <location>
        <begin position="27"/>
        <end position="239"/>
    </location>
</feature>
<evidence type="ECO:0000256" key="8">
    <source>
        <dbReference type="ARBA" id="ARBA00048617"/>
    </source>
</evidence>
<reference evidence="11 12" key="1">
    <citation type="journal article" date="2014" name="Int. J. Syst. Evol. Microbiol.">
        <title>Carboxylicivirga gen. nov. in the family Marinilabiliaceae with two novel species, Carboxylicivirga mesophila sp. nov. and Carboxylicivirga taeanensis sp. nov., and reclassification of Cytophaga fermentans as Saccharicrinis fermentans gen. nov., comb. nov.</title>
        <authorList>
            <person name="Yang S.H."/>
            <person name="Seo H.S."/>
            <person name="Woo J.H."/>
            <person name="Oh H.M."/>
            <person name="Jang H."/>
            <person name="Lee J.H."/>
            <person name="Kim S.J."/>
            <person name="Kwon K.K."/>
        </authorList>
    </citation>
    <scope>NUCLEOTIDE SEQUENCE [LARGE SCALE GENOMIC DNA]</scope>
    <source>
        <strain evidence="11 12">JCM 18290</strain>
    </source>
</reference>
<keyword evidence="5 9" id="KW-0627">Porphyrin biosynthesis</keyword>
<keyword evidence="12" id="KW-1185">Reference proteome</keyword>
<evidence type="ECO:0000256" key="5">
    <source>
        <dbReference type="ARBA" id="ARBA00023244"/>
    </source>
</evidence>
<dbReference type="Pfam" id="PF02602">
    <property type="entry name" value="HEM4"/>
    <property type="match status" value="1"/>
</dbReference>
<dbReference type="PANTHER" id="PTHR38042:SF1">
    <property type="entry name" value="UROPORPHYRINOGEN-III SYNTHASE, CHLOROPLASTIC"/>
    <property type="match status" value="1"/>
</dbReference>
<dbReference type="InterPro" id="IPR003754">
    <property type="entry name" value="4pyrrol_synth_uPrphyn_synth"/>
</dbReference>
<evidence type="ECO:0000256" key="1">
    <source>
        <dbReference type="ARBA" id="ARBA00004772"/>
    </source>
</evidence>
<comment type="pathway">
    <text evidence="1 9">Porphyrin-containing compound metabolism; protoporphyrin-IX biosynthesis; coproporphyrinogen-III from 5-aminolevulinate: step 3/4.</text>
</comment>
<proteinExistence type="inferred from homology"/>
<dbReference type="CDD" id="cd06578">
    <property type="entry name" value="HemD"/>
    <property type="match status" value="1"/>
</dbReference>
<dbReference type="EC" id="4.2.1.75" evidence="3 9"/>
<gene>
    <name evidence="11" type="ORF">KEM09_03845</name>
</gene>
<sequence length="250" mass="28383">MEPYSQPKAVVLTHPMGNDDLLYNGLVSEGIEVVCDPMIDTELVKLEDNCRHEVYSSRRIIFTSKRGVEYFFQQMKPADVLDKSFICIGKKTAQVLESYGVKPWWVSGGRTASDLVKELQQAHIRPGEKWLGMLGELAENTLEDGLKNVCHYRRYNVYRTIIADKQNEQTLALLKAQKPLLVVCTSPSCFTGFMNLYGSHIHDQVGFASIGPATTKVMKKQNVTPVVTARMSTYEGLWQEMKLQLKPEYR</sequence>
<dbReference type="PANTHER" id="PTHR38042">
    <property type="entry name" value="UROPORPHYRINOGEN-III SYNTHASE, CHLOROPLASTIC"/>
    <property type="match status" value="1"/>
</dbReference>
<evidence type="ECO:0000313" key="12">
    <source>
        <dbReference type="Proteomes" id="UP000721861"/>
    </source>
</evidence>
<dbReference type="Proteomes" id="UP000721861">
    <property type="component" value="Unassembled WGS sequence"/>
</dbReference>
<evidence type="ECO:0000256" key="3">
    <source>
        <dbReference type="ARBA" id="ARBA00013109"/>
    </source>
</evidence>
<accession>A0ABS5K6E8</accession>
<dbReference type="Gene3D" id="3.40.50.10090">
    <property type="match status" value="2"/>
</dbReference>
<evidence type="ECO:0000256" key="9">
    <source>
        <dbReference type="RuleBase" id="RU366031"/>
    </source>
</evidence>
<dbReference type="EMBL" id="JAGUCN010000003">
    <property type="protein sequence ID" value="MBS2210517.1"/>
    <property type="molecule type" value="Genomic_DNA"/>
</dbReference>
<comment type="caution">
    <text evidence="11">The sequence shown here is derived from an EMBL/GenBank/DDBJ whole genome shotgun (WGS) entry which is preliminary data.</text>
</comment>
<evidence type="ECO:0000256" key="4">
    <source>
        <dbReference type="ARBA" id="ARBA00023239"/>
    </source>
</evidence>
<dbReference type="SUPFAM" id="SSF69618">
    <property type="entry name" value="HemD-like"/>
    <property type="match status" value="1"/>
</dbReference>